<organism evidence="2 3">
    <name type="scientific">Carnegiea gigantea</name>
    <dbReference type="NCBI Taxonomy" id="171969"/>
    <lineage>
        <taxon>Eukaryota</taxon>
        <taxon>Viridiplantae</taxon>
        <taxon>Streptophyta</taxon>
        <taxon>Embryophyta</taxon>
        <taxon>Tracheophyta</taxon>
        <taxon>Spermatophyta</taxon>
        <taxon>Magnoliopsida</taxon>
        <taxon>eudicotyledons</taxon>
        <taxon>Gunneridae</taxon>
        <taxon>Pentapetalae</taxon>
        <taxon>Caryophyllales</taxon>
        <taxon>Cactineae</taxon>
        <taxon>Cactaceae</taxon>
        <taxon>Cactoideae</taxon>
        <taxon>Echinocereeae</taxon>
        <taxon>Carnegiea</taxon>
    </lineage>
</organism>
<feature type="region of interest" description="Disordered" evidence="1">
    <location>
        <begin position="29"/>
        <end position="88"/>
    </location>
</feature>
<evidence type="ECO:0000256" key="1">
    <source>
        <dbReference type="SAM" id="MobiDB-lite"/>
    </source>
</evidence>
<evidence type="ECO:0000313" key="3">
    <source>
        <dbReference type="Proteomes" id="UP001153076"/>
    </source>
</evidence>
<keyword evidence="3" id="KW-1185">Reference proteome</keyword>
<proteinExistence type="predicted"/>
<sequence length="187" mass="22053">MSIEIGEYRERTKIVLLSSMPNIATAQAADYQRSQPRPRCRMPHTPNELLSSRKQTSRPPYEASKHWQTLKRRPNSECTRSPPRKGDGLRSILMEVRSHPMLKRPPSMTLAPKPYNAQKYCEFHKQIRHTTAECWEFRKALHELADKGQIDRFLKRVPREGAETSIARTIGQRMLHRDSSHYRWWIH</sequence>
<protein>
    <recommendedName>
        <fullName evidence="4">Retrotransposon gag domain-containing protein</fullName>
    </recommendedName>
</protein>
<evidence type="ECO:0000313" key="2">
    <source>
        <dbReference type="EMBL" id="KAJ8424387.1"/>
    </source>
</evidence>
<dbReference type="OrthoDB" id="1751087at2759"/>
<comment type="caution">
    <text evidence="2">The sequence shown here is derived from an EMBL/GenBank/DDBJ whole genome shotgun (WGS) entry which is preliminary data.</text>
</comment>
<dbReference type="AlphaFoldDB" id="A0A9Q1GN71"/>
<reference evidence="2" key="1">
    <citation type="submission" date="2022-04" db="EMBL/GenBank/DDBJ databases">
        <title>Carnegiea gigantea Genome sequencing and assembly v2.</title>
        <authorList>
            <person name="Copetti D."/>
            <person name="Sanderson M.J."/>
            <person name="Burquez A."/>
            <person name="Wojciechowski M.F."/>
        </authorList>
    </citation>
    <scope>NUCLEOTIDE SEQUENCE</scope>
    <source>
        <strain evidence="2">SGP5-SGP5p</strain>
        <tissue evidence="2">Aerial part</tissue>
    </source>
</reference>
<name>A0A9Q1GN71_9CARY</name>
<feature type="compositionally biased region" description="Polar residues" evidence="1">
    <location>
        <begin position="48"/>
        <end position="58"/>
    </location>
</feature>
<accession>A0A9Q1GN71</accession>
<evidence type="ECO:0008006" key="4">
    <source>
        <dbReference type="Google" id="ProtNLM"/>
    </source>
</evidence>
<dbReference type="EMBL" id="JAKOGI010001694">
    <property type="protein sequence ID" value="KAJ8424387.1"/>
    <property type="molecule type" value="Genomic_DNA"/>
</dbReference>
<gene>
    <name evidence="2" type="ORF">Cgig2_000588</name>
</gene>
<dbReference type="Proteomes" id="UP001153076">
    <property type="component" value="Unassembled WGS sequence"/>
</dbReference>